<dbReference type="Proteomes" id="UP001212803">
    <property type="component" value="Chromosome"/>
</dbReference>
<keyword evidence="1" id="KW-0732">Signal</keyword>
<reference evidence="2 3" key="1">
    <citation type="journal article" date="2023" name="ISME J.">
        <title>Thermophilic Dehalococcoidia with unusual traits shed light on an unexpected past.</title>
        <authorList>
            <person name="Palmer M."/>
            <person name="Covington J.K."/>
            <person name="Zhou E.M."/>
            <person name="Thomas S.C."/>
            <person name="Habib N."/>
            <person name="Seymour C.O."/>
            <person name="Lai D."/>
            <person name="Johnston J."/>
            <person name="Hashimi A."/>
            <person name="Jiao J.Y."/>
            <person name="Muok A.R."/>
            <person name="Liu L."/>
            <person name="Xian W.D."/>
            <person name="Zhi X.Y."/>
            <person name="Li M.M."/>
            <person name="Silva L.P."/>
            <person name="Bowen B.P."/>
            <person name="Louie K."/>
            <person name="Briegel A."/>
            <person name="Pett-Ridge J."/>
            <person name="Weber P.K."/>
            <person name="Tocheva E.I."/>
            <person name="Woyke T."/>
            <person name="Northen T.R."/>
            <person name="Mayali X."/>
            <person name="Li W.J."/>
            <person name="Hedlund B.P."/>
        </authorList>
    </citation>
    <scope>NUCLEOTIDE SEQUENCE [LARGE SCALE GENOMIC DNA]</scope>
    <source>
        <strain evidence="2 3">YIM 72310</strain>
    </source>
</reference>
<dbReference type="RefSeq" id="WP_270056077.1">
    <property type="nucleotide sequence ID" value="NZ_CP115149.1"/>
</dbReference>
<organism evidence="2 3">
    <name type="scientific">Tepidiforma flava</name>
    <dbReference type="NCBI Taxonomy" id="3004094"/>
    <lineage>
        <taxon>Bacteria</taxon>
        <taxon>Bacillati</taxon>
        <taxon>Chloroflexota</taxon>
        <taxon>Tepidiformia</taxon>
        <taxon>Tepidiformales</taxon>
        <taxon>Tepidiformaceae</taxon>
        <taxon>Tepidiforma</taxon>
    </lineage>
</organism>
<evidence type="ECO:0000256" key="1">
    <source>
        <dbReference type="SAM" id="SignalP"/>
    </source>
</evidence>
<feature type="signal peptide" evidence="1">
    <location>
        <begin position="1"/>
        <end position="18"/>
    </location>
</feature>
<keyword evidence="3" id="KW-1185">Reference proteome</keyword>
<feature type="chain" id="PRO_5046959039" description="Fibronectin type-III domain-containing protein" evidence="1">
    <location>
        <begin position="19"/>
        <end position="264"/>
    </location>
</feature>
<proteinExistence type="predicted"/>
<evidence type="ECO:0000313" key="2">
    <source>
        <dbReference type="EMBL" id="WBL35551.1"/>
    </source>
</evidence>
<sequence>MRRVFLLLVFVLLPAAAAAPWAVPGTRASAESGPVSMVIEPQLDGSQFVYVVFHTLDRGGFCQPPAGAVSLHPVIDMPVDFIIEAGEGIIIETSSGGLAPGRQALGVRTFSTAVNAASGSPVRSFPPLRDGVTDECQAWVRISQSIPGPLRVLVLAPGDGGGQVGWVAEAGRETAVTVPLQFRWTLVTWSGPSTPAAQALQGVQGAQVTAVYGWDAAAQSWLAYFPAGAGVPGANTLATLEPGQAYWVAIAGPAGGSWRMPASP</sequence>
<name>A0ABY7M4V0_9CHLR</name>
<protein>
    <recommendedName>
        <fullName evidence="4">Fibronectin type-III domain-containing protein</fullName>
    </recommendedName>
</protein>
<dbReference type="EMBL" id="CP115149">
    <property type="protein sequence ID" value="WBL35551.1"/>
    <property type="molecule type" value="Genomic_DNA"/>
</dbReference>
<evidence type="ECO:0000313" key="3">
    <source>
        <dbReference type="Proteomes" id="UP001212803"/>
    </source>
</evidence>
<accession>A0ABY7M4V0</accession>
<evidence type="ECO:0008006" key="4">
    <source>
        <dbReference type="Google" id="ProtNLM"/>
    </source>
</evidence>
<gene>
    <name evidence="2" type="ORF">O0235_12315</name>
</gene>